<reference evidence="1 2" key="1">
    <citation type="submission" date="2018-06" db="EMBL/GenBank/DDBJ databases">
        <authorList>
            <consortium name="Pathogen Informatics"/>
            <person name="Doyle S."/>
        </authorList>
    </citation>
    <scope>NUCLEOTIDE SEQUENCE [LARGE SCALE GENOMIC DNA]</scope>
    <source>
        <strain evidence="1 2">NCTC13100</strain>
    </source>
</reference>
<proteinExistence type="predicted"/>
<sequence length="69" mass="7902">MTYQRSGFAFAELFFPFVRLLSGIVSLTYNVLNLPEFYCYPIDDTSIEVSMADVITLDAILHKEDTKCQ</sequence>
<evidence type="ECO:0000313" key="1">
    <source>
        <dbReference type="EMBL" id="SUB77364.1"/>
    </source>
</evidence>
<dbReference type="EMBL" id="UGTI01000001">
    <property type="protein sequence ID" value="SUB77364.1"/>
    <property type="molecule type" value="Genomic_DNA"/>
</dbReference>
<evidence type="ECO:0000313" key="2">
    <source>
        <dbReference type="Proteomes" id="UP000254263"/>
    </source>
</evidence>
<name>A0A379DHD9_9PORP</name>
<accession>A0A379DHD9</accession>
<dbReference type="Proteomes" id="UP000254263">
    <property type="component" value="Unassembled WGS sequence"/>
</dbReference>
<gene>
    <name evidence="1" type="ORF">NCTC13100_00485</name>
</gene>
<organism evidence="1 2">
    <name type="scientific">Porphyromonas macacae</name>
    <dbReference type="NCBI Taxonomy" id="28115"/>
    <lineage>
        <taxon>Bacteria</taxon>
        <taxon>Pseudomonadati</taxon>
        <taxon>Bacteroidota</taxon>
        <taxon>Bacteroidia</taxon>
        <taxon>Bacteroidales</taxon>
        <taxon>Porphyromonadaceae</taxon>
        <taxon>Porphyromonas</taxon>
    </lineage>
</organism>
<dbReference type="AlphaFoldDB" id="A0A379DHD9"/>
<protein>
    <submittedName>
        <fullName evidence="1">Uncharacterized protein</fullName>
    </submittedName>
</protein>